<evidence type="ECO:0000313" key="4">
    <source>
        <dbReference type="Proteomes" id="UP000012960"/>
    </source>
</evidence>
<dbReference type="InParanoid" id="A0A804JBE3"/>
<dbReference type="AlphaFoldDB" id="A0A804JBE3"/>
<dbReference type="Gramene" id="Ma06_t01280.1">
    <property type="protein sequence ID" value="Ma06_p01280.1"/>
    <property type="gene ID" value="Ma06_g01280"/>
</dbReference>
<reference evidence="3" key="2">
    <citation type="submission" date="2021-05" db="UniProtKB">
        <authorList>
            <consortium name="EnsemblPlants"/>
        </authorList>
    </citation>
    <scope>IDENTIFICATION</scope>
    <source>
        <strain evidence="3">subsp. malaccensis</strain>
    </source>
</reference>
<accession>A0A804JBE3</accession>
<dbReference type="PANTHER" id="PTHR47374">
    <property type="entry name" value="ENDOSOME ANTIGEN-LIKE PROTEIN, PUTATIVE (DUF3444)-RELATED"/>
    <property type="match status" value="1"/>
</dbReference>
<feature type="domain" description="DUF3444" evidence="1">
    <location>
        <begin position="1"/>
        <end position="111"/>
    </location>
</feature>
<dbReference type="EMBL" id="HG996471">
    <property type="protein sequence ID" value="CAG1844951.1"/>
    <property type="molecule type" value="Genomic_DNA"/>
</dbReference>
<sequence>MLSHLISNGITKQQFEIYPRKGEVWVLYRDWAIGCCSNPLVTKNCDFQMVEIITDYLEDLGVTAAYLAKVAGYKNVYCRYLERGNVLSINIPRKTLFMFSHNVPAFRFEGGEIDGTAKGMLELDPLAVPDNLFQYFSSASATCTDAPCLMPKVVNCYDNANFTPFSSPSVSTTDSGGSSTGILNHKSKRSAKNFKVEQVWAVYDGLDAMPRSYVKVTNVVSPCRVSVNL</sequence>
<dbReference type="OMA" id="HKKEREW"/>
<reference evidence="2" key="1">
    <citation type="submission" date="2021-03" db="EMBL/GenBank/DDBJ databases">
        <authorList>
            <consortium name="Genoscope - CEA"/>
            <person name="William W."/>
        </authorList>
    </citation>
    <scope>NUCLEOTIDE SEQUENCE</scope>
    <source>
        <strain evidence="2">Doubled-haploid Pahang</strain>
    </source>
</reference>
<gene>
    <name evidence="2" type="ORF">GSMUA_147460.1</name>
</gene>
<dbReference type="Proteomes" id="UP000012960">
    <property type="component" value="Unplaced"/>
</dbReference>
<evidence type="ECO:0000313" key="3">
    <source>
        <dbReference type="EnsemblPlants" id="Ma06_p01280.1"/>
    </source>
</evidence>
<proteinExistence type="predicted"/>
<dbReference type="InterPro" id="IPR024593">
    <property type="entry name" value="DUF3444"/>
</dbReference>
<keyword evidence="4" id="KW-1185">Reference proteome</keyword>
<evidence type="ECO:0000313" key="2">
    <source>
        <dbReference type="EMBL" id="CAG1844951.1"/>
    </source>
</evidence>
<name>A0A804JBE3_MUSAM</name>
<evidence type="ECO:0000259" key="1">
    <source>
        <dbReference type="Pfam" id="PF11926"/>
    </source>
</evidence>
<dbReference type="Pfam" id="PF11926">
    <property type="entry name" value="DUF3444"/>
    <property type="match status" value="2"/>
</dbReference>
<organism evidence="3 4">
    <name type="scientific">Musa acuminata subsp. malaccensis</name>
    <name type="common">Wild banana</name>
    <name type="synonym">Musa malaccensis</name>
    <dbReference type="NCBI Taxonomy" id="214687"/>
    <lineage>
        <taxon>Eukaryota</taxon>
        <taxon>Viridiplantae</taxon>
        <taxon>Streptophyta</taxon>
        <taxon>Embryophyta</taxon>
        <taxon>Tracheophyta</taxon>
        <taxon>Spermatophyta</taxon>
        <taxon>Magnoliopsida</taxon>
        <taxon>Liliopsida</taxon>
        <taxon>Zingiberales</taxon>
        <taxon>Musaceae</taxon>
        <taxon>Musa</taxon>
    </lineage>
</organism>
<dbReference type="EnsemblPlants" id="Ma06_t01280.1">
    <property type="protein sequence ID" value="Ma06_p01280.1"/>
    <property type="gene ID" value="Ma06_g01280"/>
</dbReference>
<feature type="domain" description="DUF3444" evidence="1">
    <location>
        <begin position="183"/>
        <end position="227"/>
    </location>
</feature>
<dbReference type="PANTHER" id="PTHR47374:SF2">
    <property type="entry name" value="OS01G0927400 PROTEIN"/>
    <property type="match status" value="1"/>
</dbReference>
<protein>
    <submittedName>
        <fullName evidence="2">(wild Malaysian banana) hypothetical protein</fullName>
    </submittedName>
</protein>